<dbReference type="Pfam" id="PF00765">
    <property type="entry name" value="Autoind_synth"/>
    <property type="match status" value="1"/>
</dbReference>
<evidence type="ECO:0000256" key="5">
    <source>
        <dbReference type="PROSITE-ProRule" id="PRU00533"/>
    </source>
</evidence>
<evidence type="ECO:0000313" key="6">
    <source>
        <dbReference type="EMBL" id="OYX03393.1"/>
    </source>
</evidence>
<protein>
    <submittedName>
        <fullName evidence="6">N-acyl-L-homoserine lactone synthetase</fullName>
    </submittedName>
</protein>
<accession>A0A258D7V6</accession>
<evidence type="ECO:0000256" key="1">
    <source>
        <dbReference type="ARBA" id="ARBA00022654"/>
    </source>
</evidence>
<dbReference type="Proteomes" id="UP000215616">
    <property type="component" value="Unassembled WGS sequence"/>
</dbReference>
<evidence type="ECO:0000256" key="3">
    <source>
        <dbReference type="ARBA" id="ARBA00022691"/>
    </source>
</evidence>
<dbReference type="PROSITE" id="PS51187">
    <property type="entry name" value="AUTOINDUCER_SYNTH_2"/>
    <property type="match status" value="1"/>
</dbReference>
<dbReference type="Gene3D" id="3.40.630.30">
    <property type="match status" value="1"/>
</dbReference>
<comment type="similarity">
    <text evidence="5">Belongs to the autoinducer synthase family.</text>
</comment>
<sequence>MIHIITSENRHLYGPQLWAMHEERRRQCVDKNGWVDLVVLDGGEIDDYDDHRAIYLLGFDDDMQLEVGLRLRPTDDRCMLADKFADLIAPGETPKKGLDAWEATRLFTTEAYRQRKGPGRGQRVFECWAAAFELALKNGVTRFVGMIDMQLYPGILNSPIETRLVGIPRPYAFGVVAGSEIAVSSDLLDRVLEAIGRESPVGYEVDGLDLMAFGNLAAVQRQVKRAMTPQLVAGAERDETLAAETLFRLYDTSSQARRIWDDRAFRKTDVLRLDA</sequence>
<dbReference type="InterPro" id="IPR016181">
    <property type="entry name" value="Acyl_CoA_acyltransferase"/>
</dbReference>
<proteinExistence type="inferred from homology"/>
<name>A0A258D7V6_CAUVI</name>
<reference evidence="6 7" key="1">
    <citation type="submission" date="2017-03" db="EMBL/GenBank/DDBJ databases">
        <title>Lifting the veil on microbial sulfur biogeochemistry in mining wastewaters.</title>
        <authorList>
            <person name="Kantor R.S."/>
            <person name="Colenbrander Nelson T."/>
            <person name="Marshall S."/>
            <person name="Bennett D."/>
            <person name="Apte S."/>
            <person name="Camacho D."/>
            <person name="Thomas B.C."/>
            <person name="Warren L.A."/>
            <person name="Banfield J.F."/>
        </authorList>
    </citation>
    <scope>NUCLEOTIDE SEQUENCE [LARGE SCALE GENOMIC DNA]</scope>
    <source>
        <strain evidence="6">32-67-7</strain>
    </source>
</reference>
<evidence type="ECO:0000256" key="4">
    <source>
        <dbReference type="ARBA" id="ARBA00022929"/>
    </source>
</evidence>
<dbReference type="AlphaFoldDB" id="A0A258D7V6"/>
<comment type="caution">
    <text evidence="6">The sequence shown here is derived from an EMBL/GenBank/DDBJ whole genome shotgun (WGS) entry which is preliminary data.</text>
</comment>
<dbReference type="PANTHER" id="PTHR39322:SF1">
    <property type="entry name" value="ISOVALERYL-HOMOSERINE LACTONE SYNTHASE"/>
    <property type="match status" value="1"/>
</dbReference>
<dbReference type="GO" id="GO:0007165">
    <property type="term" value="P:signal transduction"/>
    <property type="evidence" value="ECO:0007669"/>
    <property type="project" value="TreeGrafter"/>
</dbReference>
<dbReference type="EMBL" id="NCDQ01000146">
    <property type="protein sequence ID" value="OYX03393.1"/>
    <property type="molecule type" value="Genomic_DNA"/>
</dbReference>
<dbReference type="PANTHER" id="PTHR39322">
    <property type="entry name" value="ACYL-HOMOSERINE-LACTONE SYNTHASE"/>
    <property type="match status" value="1"/>
</dbReference>
<gene>
    <name evidence="6" type="ORF">B7Z12_10285</name>
</gene>
<keyword evidence="1 5" id="KW-0673">Quorum sensing</keyword>
<keyword evidence="4 5" id="KW-0071">Autoinducer synthesis</keyword>
<keyword evidence="3" id="KW-0949">S-adenosyl-L-methionine</keyword>
<evidence type="ECO:0000256" key="2">
    <source>
        <dbReference type="ARBA" id="ARBA00022679"/>
    </source>
</evidence>
<dbReference type="SUPFAM" id="SSF55729">
    <property type="entry name" value="Acyl-CoA N-acyltransferases (Nat)"/>
    <property type="match status" value="1"/>
</dbReference>
<dbReference type="GO" id="GO:0016740">
    <property type="term" value="F:transferase activity"/>
    <property type="evidence" value="ECO:0007669"/>
    <property type="project" value="UniProtKB-KW"/>
</dbReference>
<organism evidence="6 7">
    <name type="scientific">Caulobacter vibrioides</name>
    <name type="common">Caulobacter crescentus</name>
    <dbReference type="NCBI Taxonomy" id="155892"/>
    <lineage>
        <taxon>Bacteria</taxon>
        <taxon>Pseudomonadati</taxon>
        <taxon>Pseudomonadota</taxon>
        <taxon>Alphaproteobacteria</taxon>
        <taxon>Caulobacterales</taxon>
        <taxon>Caulobacteraceae</taxon>
        <taxon>Caulobacter</taxon>
    </lineage>
</organism>
<dbReference type="InterPro" id="IPR001690">
    <property type="entry name" value="Autoind_synthase"/>
</dbReference>
<keyword evidence="2" id="KW-0808">Transferase</keyword>
<dbReference type="GO" id="GO:0009372">
    <property type="term" value="P:quorum sensing"/>
    <property type="evidence" value="ECO:0007669"/>
    <property type="project" value="UniProtKB-UniRule"/>
</dbReference>
<evidence type="ECO:0000313" key="7">
    <source>
        <dbReference type="Proteomes" id="UP000215616"/>
    </source>
</evidence>